<reference evidence="2 3" key="1">
    <citation type="submission" date="2017-04" db="EMBL/GenBank/DDBJ databases">
        <authorList>
            <person name="Afonso C.L."/>
            <person name="Miller P.J."/>
            <person name="Scott M.A."/>
            <person name="Spackman E."/>
            <person name="Goraichik I."/>
            <person name="Dimitrov K.M."/>
            <person name="Suarez D.L."/>
            <person name="Swayne D.E."/>
        </authorList>
    </citation>
    <scope>NUCLEOTIDE SEQUENCE [LARGE SCALE GENOMIC DNA]</scope>
    <source>
        <strain evidence="2 3">CGMCC 1.10972</strain>
    </source>
</reference>
<dbReference type="GO" id="GO:0004527">
    <property type="term" value="F:exonuclease activity"/>
    <property type="evidence" value="ECO:0007669"/>
    <property type="project" value="UniProtKB-KW"/>
</dbReference>
<dbReference type="GO" id="GO:0004519">
    <property type="term" value="F:endonuclease activity"/>
    <property type="evidence" value="ECO:0007669"/>
    <property type="project" value="UniProtKB-KW"/>
</dbReference>
<evidence type="ECO:0000259" key="1">
    <source>
        <dbReference type="Pfam" id="PF03372"/>
    </source>
</evidence>
<keyword evidence="2" id="KW-0269">Exonuclease</keyword>
<name>A0A1W2AZR5_9HYPH</name>
<dbReference type="Pfam" id="PF03372">
    <property type="entry name" value="Exo_endo_phos"/>
    <property type="match status" value="1"/>
</dbReference>
<protein>
    <submittedName>
        <fullName evidence="2">Metal-dependent hydrolase, endonuclease/exonuclease/phosphatase family</fullName>
    </submittedName>
</protein>
<dbReference type="Gene3D" id="3.60.10.10">
    <property type="entry name" value="Endonuclease/exonuclease/phosphatase"/>
    <property type="match status" value="1"/>
</dbReference>
<accession>A0A1W2AZR5</accession>
<feature type="domain" description="Endonuclease/exonuclease/phosphatase" evidence="1">
    <location>
        <begin position="41"/>
        <end position="240"/>
    </location>
</feature>
<dbReference type="RefSeq" id="WP_084409628.1">
    <property type="nucleotide sequence ID" value="NZ_FWXR01000005.1"/>
</dbReference>
<dbReference type="Proteomes" id="UP000192656">
    <property type="component" value="Unassembled WGS sequence"/>
</dbReference>
<evidence type="ECO:0000313" key="3">
    <source>
        <dbReference type="Proteomes" id="UP000192656"/>
    </source>
</evidence>
<dbReference type="EMBL" id="FWXR01000005">
    <property type="protein sequence ID" value="SMC66094.1"/>
    <property type="molecule type" value="Genomic_DNA"/>
</dbReference>
<keyword evidence="2" id="KW-0255">Endonuclease</keyword>
<sequence length="256" mass="29249">MTRIVYANLGYLRAINGSIRHHIGRWHHHVYTPLRVQTESIAQLTATISRLDPDLCCLVEVDRGSITNRFYDQFPRLQGKSFIHAEAHGKYGLDRRPGRLNLSHGKSNAFLAKRKVVARDRYLQDGKKKLVHEIRIDGVRILVVHLSLAFRVRSRQIVELADWIGEEEGPTILVGDFNVFRGERELLPLLKSGQLIHANRGLEPTFRLGPYRAALDTCLMSKTLAERAKITVVDQPYSDHQMLFIELVEQLASGRE</sequence>
<evidence type="ECO:0000313" key="2">
    <source>
        <dbReference type="EMBL" id="SMC66094.1"/>
    </source>
</evidence>
<dbReference type="AlphaFoldDB" id="A0A1W2AZR5"/>
<keyword evidence="3" id="KW-1185">Reference proteome</keyword>
<dbReference type="SUPFAM" id="SSF56219">
    <property type="entry name" value="DNase I-like"/>
    <property type="match status" value="1"/>
</dbReference>
<organism evidence="2 3">
    <name type="scientific">Fulvimarina manganoxydans</name>
    <dbReference type="NCBI Taxonomy" id="937218"/>
    <lineage>
        <taxon>Bacteria</taxon>
        <taxon>Pseudomonadati</taxon>
        <taxon>Pseudomonadota</taxon>
        <taxon>Alphaproteobacteria</taxon>
        <taxon>Hyphomicrobiales</taxon>
        <taxon>Aurantimonadaceae</taxon>
        <taxon>Fulvimarina</taxon>
    </lineage>
</organism>
<gene>
    <name evidence="2" type="ORF">SAMN06297251_105213</name>
</gene>
<keyword evidence="2" id="KW-0378">Hydrolase</keyword>
<dbReference type="InterPro" id="IPR036691">
    <property type="entry name" value="Endo/exonu/phosph_ase_sf"/>
</dbReference>
<dbReference type="InterPro" id="IPR005135">
    <property type="entry name" value="Endo/exonuclease/phosphatase"/>
</dbReference>
<dbReference type="STRING" id="937218.SAMN06297251_105213"/>
<proteinExistence type="predicted"/>
<dbReference type="OrthoDB" id="9813425at2"/>
<keyword evidence="2" id="KW-0540">Nuclease</keyword>